<gene>
    <name evidence="1" type="ORF">H8S37_08565</name>
</gene>
<dbReference type="PANTHER" id="PTHR43481:SF4">
    <property type="entry name" value="GLYCEROL-1-PHOSPHATE PHOSPHOHYDROLASE 1-RELATED"/>
    <property type="match status" value="1"/>
</dbReference>
<dbReference type="SUPFAM" id="SSF56784">
    <property type="entry name" value="HAD-like"/>
    <property type="match status" value="1"/>
</dbReference>
<name>A0A923LJ00_9FIRM</name>
<dbReference type="InterPro" id="IPR006439">
    <property type="entry name" value="HAD-SF_hydro_IA"/>
</dbReference>
<organism evidence="1 2">
    <name type="scientific">Mediterraneibacter hominis</name>
    <dbReference type="NCBI Taxonomy" id="2763054"/>
    <lineage>
        <taxon>Bacteria</taxon>
        <taxon>Bacillati</taxon>
        <taxon>Bacillota</taxon>
        <taxon>Clostridia</taxon>
        <taxon>Lachnospirales</taxon>
        <taxon>Lachnospiraceae</taxon>
        <taxon>Mediterraneibacter</taxon>
    </lineage>
</organism>
<keyword evidence="2" id="KW-1185">Reference proteome</keyword>
<dbReference type="InterPro" id="IPR023198">
    <property type="entry name" value="PGP-like_dom2"/>
</dbReference>
<protein>
    <submittedName>
        <fullName evidence="1">HAD family phosphatase</fullName>
    </submittedName>
</protein>
<dbReference type="SFLD" id="SFLDG01135">
    <property type="entry name" value="C1.5.6:_HAD__Beta-PGM__Phospha"/>
    <property type="match status" value="1"/>
</dbReference>
<dbReference type="Gene3D" id="3.40.50.1000">
    <property type="entry name" value="HAD superfamily/HAD-like"/>
    <property type="match status" value="1"/>
</dbReference>
<dbReference type="InterPro" id="IPR023214">
    <property type="entry name" value="HAD_sf"/>
</dbReference>
<dbReference type="InterPro" id="IPR051806">
    <property type="entry name" value="HAD-like_SPP"/>
</dbReference>
<dbReference type="Proteomes" id="UP000652477">
    <property type="component" value="Unassembled WGS sequence"/>
</dbReference>
<evidence type="ECO:0000313" key="1">
    <source>
        <dbReference type="EMBL" id="MBC5688977.1"/>
    </source>
</evidence>
<dbReference type="Gene3D" id="1.10.150.240">
    <property type="entry name" value="Putative phosphatase, domain 2"/>
    <property type="match status" value="1"/>
</dbReference>
<dbReference type="SFLD" id="SFLDG01129">
    <property type="entry name" value="C1.5:_HAD__Beta-PGM__Phosphata"/>
    <property type="match status" value="1"/>
</dbReference>
<dbReference type="SFLD" id="SFLDS00003">
    <property type="entry name" value="Haloacid_Dehalogenase"/>
    <property type="match status" value="1"/>
</dbReference>
<reference evidence="1" key="1">
    <citation type="submission" date="2020-08" db="EMBL/GenBank/DDBJ databases">
        <title>Genome public.</title>
        <authorList>
            <person name="Liu C."/>
            <person name="Sun Q."/>
        </authorList>
    </citation>
    <scope>NUCLEOTIDE SEQUENCE</scope>
    <source>
        <strain evidence="1">NSJ-55</strain>
    </source>
</reference>
<comment type="caution">
    <text evidence="1">The sequence shown here is derived from an EMBL/GenBank/DDBJ whole genome shotgun (WGS) entry which is preliminary data.</text>
</comment>
<dbReference type="PRINTS" id="PR00413">
    <property type="entry name" value="HADHALOGNASE"/>
</dbReference>
<dbReference type="CDD" id="cd07505">
    <property type="entry name" value="HAD_BPGM-like"/>
    <property type="match status" value="1"/>
</dbReference>
<dbReference type="EMBL" id="JACOPF010000001">
    <property type="protein sequence ID" value="MBC5688977.1"/>
    <property type="molecule type" value="Genomic_DNA"/>
</dbReference>
<proteinExistence type="predicted"/>
<dbReference type="InterPro" id="IPR036412">
    <property type="entry name" value="HAD-like_sf"/>
</dbReference>
<dbReference type="AlphaFoldDB" id="A0A923LJ00"/>
<dbReference type="NCBIfam" id="TIGR01509">
    <property type="entry name" value="HAD-SF-IA-v3"/>
    <property type="match status" value="1"/>
</dbReference>
<dbReference type="GO" id="GO:0050308">
    <property type="term" value="F:sugar-phosphatase activity"/>
    <property type="evidence" value="ECO:0007669"/>
    <property type="project" value="TreeGrafter"/>
</dbReference>
<dbReference type="RefSeq" id="WP_186875559.1">
    <property type="nucleotide sequence ID" value="NZ_JACOPF010000001.1"/>
</dbReference>
<sequence>MSQKKPAPIEGLVFDMDGLLVDSEKIVQRSWEHVGKILGYPDIGSHIYHTIGMNVAGREEYFRKHIAEDFPMEKFTAMTRQKFHEIVDTEGLDIKPGAKELLLFAKERGLKTGLATSSRRQHAQENLTRLGIFGYFDGVVCGDMVTRSKPDPEIYEKACRIIGTRPENTIALEDAPSGIQSAYGAGMRPIMIPDMVEPAEETRKLIWHRFDTLFDVIKLLEHILL</sequence>
<evidence type="ECO:0000313" key="2">
    <source>
        <dbReference type="Proteomes" id="UP000652477"/>
    </source>
</evidence>
<dbReference type="Pfam" id="PF00702">
    <property type="entry name" value="Hydrolase"/>
    <property type="match status" value="1"/>
</dbReference>
<dbReference type="PANTHER" id="PTHR43481">
    <property type="entry name" value="FRUCTOSE-1-PHOSPHATE PHOSPHATASE"/>
    <property type="match status" value="1"/>
</dbReference>
<accession>A0A923LJ00</accession>